<dbReference type="InterPro" id="IPR001347">
    <property type="entry name" value="SIS_dom"/>
</dbReference>
<name>A0A398DKS3_9BACT</name>
<dbReference type="Gene3D" id="3.40.50.10490">
    <property type="entry name" value="Glucose-6-phosphate isomerase like protein, domain 1"/>
    <property type="match status" value="2"/>
</dbReference>
<dbReference type="AlphaFoldDB" id="A0A398DKS3"/>
<dbReference type="Pfam" id="PF01380">
    <property type="entry name" value="SIS"/>
    <property type="match status" value="1"/>
</dbReference>
<keyword evidence="3" id="KW-1185">Reference proteome</keyword>
<dbReference type="InterPro" id="IPR046348">
    <property type="entry name" value="SIS_dom_sf"/>
</dbReference>
<dbReference type="OrthoDB" id="3684496at2"/>
<accession>A0A398DKS3</accession>
<evidence type="ECO:0000259" key="1">
    <source>
        <dbReference type="PROSITE" id="PS51464"/>
    </source>
</evidence>
<dbReference type="PANTHER" id="PTHR10937">
    <property type="entry name" value="GLUCOSAMINE--FRUCTOSE-6-PHOSPHATE AMINOTRANSFERASE, ISOMERIZING"/>
    <property type="match status" value="1"/>
</dbReference>
<dbReference type="PROSITE" id="PS51464">
    <property type="entry name" value="SIS"/>
    <property type="match status" value="1"/>
</dbReference>
<organism evidence="2 3">
    <name type="scientific">Candidatus Cryosericum septentrionale</name>
    <dbReference type="NCBI Taxonomy" id="2290913"/>
    <lineage>
        <taxon>Bacteria</taxon>
        <taxon>Pseudomonadati</taxon>
        <taxon>Caldisericota/Cryosericota group</taxon>
        <taxon>Candidatus Cryosericota</taxon>
        <taxon>Candidatus Cryosericia</taxon>
        <taxon>Candidatus Cryosericales</taxon>
        <taxon>Candidatus Cryosericaceae</taxon>
        <taxon>Candidatus Cryosericum</taxon>
    </lineage>
</organism>
<dbReference type="RefSeq" id="WP_119086201.1">
    <property type="nucleotide sequence ID" value="NZ_QXIY01000033.1"/>
</dbReference>
<dbReference type="EMBL" id="QXIY01000033">
    <property type="protein sequence ID" value="RIE16286.1"/>
    <property type="molecule type" value="Genomic_DNA"/>
</dbReference>
<evidence type="ECO:0000313" key="2">
    <source>
        <dbReference type="EMBL" id="RIE16286.1"/>
    </source>
</evidence>
<proteinExistence type="predicted"/>
<dbReference type="SUPFAM" id="SSF53697">
    <property type="entry name" value="SIS domain"/>
    <property type="match status" value="1"/>
</dbReference>
<feature type="domain" description="SIS" evidence="1">
    <location>
        <begin position="29"/>
        <end position="173"/>
    </location>
</feature>
<gene>
    <name evidence="2" type="ORF">SMC1_07705</name>
</gene>
<dbReference type="PANTHER" id="PTHR10937:SF4">
    <property type="entry name" value="GLUCOSAMINE-6-PHOSPHATE DEAMINASE"/>
    <property type="match status" value="1"/>
</dbReference>
<sequence length="346" mass="38444">MYLTEQEIMATGDALGKTYHQILAQEEEVKEFFRANRQRKFVFMGCGSSYMLSKSCERMFVSRPNTSAVAIAGGDYLVNPGTYSNTINGSIVMVLSRSGMTTEIIRAIEHIKRVSNAKVISVTMKEKNELAKLSDLSIVLPWAYDSSVCQTRSVTNLYASALLINATCYDDQELRAAVKESIDQNKKHMDRYRPLLEDVAKRDFSDVVVLADGVLCGIAEEGALVFTEVALISGKYFNMLDYRHGPKVLNSSKTLTIFAVQPNESSYQQSMIADVKKHGGTVVTFGSEKSNQYNSDFHVSISGISRFEAYGIPFIYTMQMIALTKAIRIGVNPDMPTGLDAYITLK</sequence>
<evidence type="ECO:0000313" key="3">
    <source>
        <dbReference type="Proteomes" id="UP000266113"/>
    </source>
</evidence>
<reference evidence="2 3" key="1">
    <citation type="submission" date="2018-09" db="EMBL/GenBank/DDBJ databases">
        <title>Discovery and Ecogenomic Context for Candidatus Cryosericales, a Global Caldiserica Order Active in Thawing Permafrost.</title>
        <authorList>
            <person name="Martinez M.A."/>
            <person name="Woodcroft B.J."/>
            <person name="Ignacio Espinoza J.C."/>
            <person name="Zayed A."/>
            <person name="Singleton C.M."/>
            <person name="Boyd J."/>
            <person name="Li Y.-F."/>
            <person name="Purvine S."/>
            <person name="Maughan H."/>
            <person name="Hodgkins S.B."/>
            <person name="Anderson D."/>
            <person name="Sederholm M."/>
            <person name="Temperton B."/>
            <person name="Saleska S.R."/>
            <person name="Tyson G.W."/>
            <person name="Rich V.I."/>
        </authorList>
    </citation>
    <scope>NUCLEOTIDE SEQUENCE [LARGE SCALE GENOMIC DNA]</scope>
    <source>
        <strain evidence="2 3">SMC1</strain>
    </source>
</reference>
<comment type="caution">
    <text evidence="2">The sequence shown here is derived from an EMBL/GenBank/DDBJ whole genome shotgun (WGS) entry which is preliminary data.</text>
</comment>
<dbReference type="Proteomes" id="UP000266113">
    <property type="component" value="Unassembled WGS sequence"/>
</dbReference>
<dbReference type="GO" id="GO:0097367">
    <property type="term" value="F:carbohydrate derivative binding"/>
    <property type="evidence" value="ECO:0007669"/>
    <property type="project" value="InterPro"/>
</dbReference>
<dbReference type="GO" id="GO:1901135">
    <property type="term" value="P:carbohydrate derivative metabolic process"/>
    <property type="evidence" value="ECO:0007669"/>
    <property type="project" value="InterPro"/>
</dbReference>
<protein>
    <submittedName>
        <fullName evidence="2">SIS domain-containing protein</fullName>
    </submittedName>
</protein>